<name>A0A1B6GZR2_9HEMI</name>
<reference evidence="3" key="1">
    <citation type="submission" date="2015-11" db="EMBL/GenBank/DDBJ databases">
        <title>De novo transcriptome assembly of four potential Pierce s Disease insect vectors from Arizona vineyards.</title>
        <authorList>
            <person name="Tassone E.E."/>
        </authorList>
    </citation>
    <scope>NUCLEOTIDE SEQUENCE</scope>
</reference>
<accession>A0A1B6GZR2</accession>
<feature type="non-terminal residue" evidence="3">
    <location>
        <position position="182"/>
    </location>
</feature>
<feature type="signal peptide" evidence="2">
    <location>
        <begin position="1"/>
        <end position="17"/>
    </location>
</feature>
<feature type="chain" id="PRO_5008584006" evidence="2">
    <location>
        <begin position="18"/>
        <end position="182"/>
    </location>
</feature>
<organism evidence="3">
    <name type="scientific">Cuerna arida</name>
    <dbReference type="NCBI Taxonomy" id="1464854"/>
    <lineage>
        <taxon>Eukaryota</taxon>
        <taxon>Metazoa</taxon>
        <taxon>Ecdysozoa</taxon>
        <taxon>Arthropoda</taxon>
        <taxon>Hexapoda</taxon>
        <taxon>Insecta</taxon>
        <taxon>Pterygota</taxon>
        <taxon>Neoptera</taxon>
        <taxon>Paraneoptera</taxon>
        <taxon>Hemiptera</taxon>
        <taxon>Auchenorrhyncha</taxon>
        <taxon>Membracoidea</taxon>
        <taxon>Cicadellidae</taxon>
        <taxon>Cicadellinae</taxon>
        <taxon>Proconiini</taxon>
        <taxon>Cuerna</taxon>
    </lineage>
</organism>
<proteinExistence type="predicted"/>
<evidence type="ECO:0000256" key="1">
    <source>
        <dbReference type="SAM" id="MobiDB-lite"/>
    </source>
</evidence>
<sequence>MKIFAFAVFILLASALALPLPIQIDLTSKIESEKKEFLSKFPPSVDQNAKSDSLPVMIIIRIYCGCKWRLVRHNIFKQRARSEDGKHVEEHQNVQSGAYRNKVPQEPETHYTLKEVFLYPEKPNKTSMTQSQQTNELQLGKQPSQKVKPLIETSLMVIGTPKRSCPPGQNDDPANKCRKVFF</sequence>
<feature type="compositionally biased region" description="Basic and acidic residues" evidence="1">
    <location>
        <begin position="82"/>
        <end position="92"/>
    </location>
</feature>
<dbReference type="AlphaFoldDB" id="A0A1B6GZR2"/>
<feature type="region of interest" description="Disordered" evidence="1">
    <location>
        <begin position="82"/>
        <end position="102"/>
    </location>
</feature>
<dbReference type="EMBL" id="GECZ01001859">
    <property type="protein sequence ID" value="JAS67910.1"/>
    <property type="molecule type" value="Transcribed_RNA"/>
</dbReference>
<evidence type="ECO:0000256" key="2">
    <source>
        <dbReference type="SAM" id="SignalP"/>
    </source>
</evidence>
<evidence type="ECO:0000313" key="3">
    <source>
        <dbReference type="EMBL" id="JAS67910.1"/>
    </source>
</evidence>
<keyword evidence="2" id="KW-0732">Signal</keyword>
<feature type="region of interest" description="Disordered" evidence="1">
    <location>
        <begin position="125"/>
        <end position="144"/>
    </location>
</feature>
<protein>
    <submittedName>
        <fullName evidence="3">Uncharacterized protein</fullName>
    </submittedName>
</protein>
<gene>
    <name evidence="3" type="ORF">g.49728</name>
</gene>